<gene>
    <name evidence="4" type="ORF">FVF58_17830</name>
</gene>
<keyword evidence="1 2" id="KW-0597">Phosphoprotein</keyword>
<dbReference type="SUPFAM" id="SSF52172">
    <property type="entry name" value="CheY-like"/>
    <property type="match status" value="1"/>
</dbReference>
<organism evidence="4 5">
    <name type="scientific">Paraburkholderia panacisoli</name>
    <dbReference type="NCBI Taxonomy" id="2603818"/>
    <lineage>
        <taxon>Bacteria</taxon>
        <taxon>Pseudomonadati</taxon>
        <taxon>Pseudomonadota</taxon>
        <taxon>Betaproteobacteria</taxon>
        <taxon>Burkholderiales</taxon>
        <taxon>Burkholderiaceae</taxon>
        <taxon>Paraburkholderia</taxon>
    </lineage>
</organism>
<feature type="domain" description="Response regulatory" evidence="3">
    <location>
        <begin position="3"/>
        <end position="115"/>
    </location>
</feature>
<evidence type="ECO:0000259" key="3">
    <source>
        <dbReference type="PROSITE" id="PS50110"/>
    </source>
</evidence>
<protein>
    <submittedName>
        <fullName evidence="4">Response regulator</fullName>
    </submittedName>
</protein>
<evidence type="ECO:0000256" key="1">
    <source>
        <dbReference type="ARBA" id="ARBA00022553"/>
    </source>
</evidence>
<dbReference type="PROSITE" id="PS50110">
    <property type="entry name" value="RESPONSE_REGULATORY"/>
    <property type="match status" value="1"/>
</dbReference>
<dbReference type="SMART" id="SM00448">
    <property type="entry name" value="REC"/>
    <property type="match status" value="1"/>
</dbReference>
<evidence type="ECO:0000256" key="2">
    <source>
        <dbReference type="PROSITE-ProRule" id="PRU00169"/>
    </source>
</evidence>
<dbReference type="PANTHER" id="PTHR44591">
    <property type="entry name" value="STRESS RESPONSE REGULATOR PROTEIN 1"/>
    <property type="match status" value="1"/>
</dbReference>
<evidence type="ECO:0000313" key="4">
    <source>
        <dbReference type="EMBL" id="KAA1010728.1"/>
    </source>
</evidence>
<proteinExistence type="predicted"/>
<dbReference type="Pfam" id="PF00072">
    <property type="entry name" value="Response_reg"/>
    <property type="match status" value="1"/>
</dbReference>
<keyword evidence="5" id="KW-1185">Reference proteome</keyword>
<sequence length="118" mass="12970">MKTILVVDDEFDILTVWRLLLERHGYPVMTASNGAVALEQIRTRRPDIIVSDCMMPVMSGFQLCAALNADPALRSIPILLCSAAADIPVQPNPIIAYARKPLSFDTLLTMLERLSSSA</sequence>
<comment type="caution">
    <text evidence="4">The sequence shown here is derived from an EMBL/GenBank/DDBJ whole genome shotgun (WGS) entry which is preliminary data.</text>
</comment>
<dbReference type="Gene3D" id="3.40.50.2300">
    <property type="match status" value="1"/>
</dbReference>
<accession>A0A5B0H678</accession>
<dbReference type="EMBL" id="VTUZ01000011">
    <property type="protein sequence ID" value="KAA1010728.1"/>
    <property type="molecule type" value="Genomic_DNA"/>
</dbReference>
<dbReference type="Proteomes" id="UP000325273">
    <property type="component" value="Unassembled WGS sequence"/>
</dbReference>
<evidence type="ECO:0000313" key="5">
    <source>
        <dbReference type="Proteomes" id="UP000325273"/>
    </source>
</evidence>
<name>A0A5B0H678_9BURK</name>
<dbReference type="InterPro" id="IPR001789">
    <property type="entry name" value="Sig_transdc_resp-reg_receiver"/>
</dbReference>
<dbReference type="InterPro" id="IPR050595">
    <property type="entry name" value="Bact_response_regulator"/>
</dbReference>
<dbReference type="RefSeq" id="WP_149671200.1">
    <property type="nucleotide sequence ID" value="NZ_VTUZ01000011.1"/>
</dbReference>
<reference evidence="4 5" key="1">
    <citation type="submission" date="2019-08" db="EMBL/GenBank/DDBJ databases">
        <title>Paraburkholderia sp. DCY113.</title>
        <authorList>
            <person name="Kang J."/>
        </authorList>
    </citation>
    <scope>NUCLEOTIDE SEQUENCE [LARGE SCALE GENOMIC DNA]</scope>
    <source>
        <strain evidence="4 5">DCY113</strain>
    </source>
</reference>
<dbReference type="InterPro" id="IPR011006">
    <property type="entry name" value="CheY-like_superfamily"/>
</dbReference>
<dbReference type="AlphaFoldDB" id="A0A5B0H678"/>
<feature type="modified residue" description="4-aspartylphosphate" evidence="2">
    <location>
        <position position="52"/>
    </location>
</feature>
<dbReference type="GO" id="GO:0000160">
    <property type="term" value="P:phosphorelay signal transduction system"/>
    <property type="evidence" value="ECO:0007669"/>
    <property type="project" value="InterPro"/>
</dbReference>
<dbReference type="PANTHER" id="PTHR44591:SF3">
    <property type="entry name" value="RESPONSE REGULATORY DOMAIN-CONTAINING PROTEIN"/>
    <property type="match status" value="1"/>
</dbReference>